<protein>
    <submittedName>
        <fullName evidence="1">Uncharacterized protein</fullName>
    </submittedName>
</protein>
<dbReference type="RefSeq" id="XP_033387971.1">
    <property type="nucleotide sequence ID" value="XM_033520925.1"/>
</dbReference>
<reference evidence="1" key="1">
    <citation type="journal article" date="2020" name="Stud. Mycol.">
        <title>101 Dothideomycetes genomes: a test case for predicting lifestyles and emergence of pathogens.</title>
        <authorList>
            <person name="Haridas S."/>
            <person name="Albert R."/>
            <person name="Binder M."/>
            <person name="Bloem J."/>
            <person name="Labutti K."/>
            <person name="Salamov A."/>
            <person name="Andreopoulos B."/>
            <person name="Baker S."/>
            <person name="Barry K."/>
            <person name="Bills G."/>
            <person name="Bluhm B."/>
            <person name="Cannon C."/>
            <person name="Castanera R."/>
            <person name="Culley D."/>
            <person name="Daum C."/>
            <person name="Ezra D."/>
            <person name="Gonzalez J."/>
            <person name="Henrissat B."/>
            <person name="Kuo A."/>
            <person name="Liang C."/>
            <person name="Lipzen A."/>
            <person name="Lutzoni F."/>
            <person name="Magnuson J."/>
            <person name="Mondo S."/>
            <person name="Nolan M."/>
            <person name="Ohm R."/>
            <person name="Pangilinan J."/>
            <person name="Park H.-J."/>
            <person name="Ramirez L."/>
            <person name="Alfaro M."/>
            <person name="Sun H."/>
            <person name="Tritt A."/>
            <person name="Yoshinaga Y."/>
            <person name="Zwiers L.-H."/>
            <person name="Turgeon B."/>
            <person name="Goodwin S."/>
            <person name="Spatafora J."/>
            <person name="Crous P."/>
            <person name="Grigoriev I."/>
        </authorList>
    </citation>
    <scope>NUCLEOTIDE SEQUENCE</scope>
    <source>
        <strain evidence="1">CBS 175.79</strain>
    </source>
</reference>
<gene>
    <name evidence="1" type="ORF">BU24DRAFT_124056</name>
</gene>
<dbReference type="Proteomes" id="UP000799778">
    <property type="component" value="Unassembled WGS sequence"/>
</dbReference>
<evidence type="ECO:0000313" key="2">
    <source>
        <dbReference type="Proteomes" id="UP000799778"/>
    </source>
</evidence>
<dbReference type="EMBL" id="ML978067">
    <property type="protein sequence ID" value="KAF2019632.1"/>
    <property type="molecule type" value="Genomic_DNA"/>
</dbReference>
<keyword evidence="2" id="KW-1185">Reference proteome</keyword>
<evidence type="ECO:0000313" key="1">
    <source>
        <dbReference type="EMBL" id="KAF2019632.1"/>
    </source>
</evidence>
<proteinExistence type="predicted"/>
<dbReference type="AlphaFoldDB" id="A0A6A5Y283"/>
<name>A0A6A5Y283_9PLEO</name>
<organism evidence="1 2">
    <name type="scientific">Aaosphaeria arxii CBS 175.79</name>
    <dbReference type="NCBI Taxonomy" id="1450172"/>
    <lineage>
        <taxon>Eukaryota</taxon>
        <taxon>Fungi</taxon>
        <taxon>Dikarya</taxon>
        <taxon>Ascomycota</taxon>
        <taxon>Pezizomycotina</taxon>
        <taxon>Dothideomycetes</taxon>
        <taxon>Pleosporomycetidae</taxon>
        <taxon>Pleosporales</taxon>
        <taxon>Pleosporales incertae sedis</taxon>
        <taxon>Aaosphaeria</taxon>
    </lineage>
</organism>
<accession>A0A6A5Y283</accession>
<dbReference type="GeneID" id="54278322"/>
<sequence length="133" mass="15265">MLRPSPRRRLMEFVGPNKIGSGGSRHCAALALRNRHTRHRTSPTFAITTVLSVISYTPYANESSRQQNSSRRQQSTWGCRIRRCSSPQATTKKQVRRSRFILIIRNYRTIKQNALKPRIRAKSKPIPATFNSS</sequence>